<protein>
    <submittedName>
        <fullName evidence="1">Uncharacterized protein</fullName>
    </submittedName>
</protein>
<reference evidence="1 2" key="1">
    <citation type="submission" date="2018-02" db="EMBL/GenBank/DDBJ databases">
        <title>Complete genome sequencing of Faecalibacterium prausnitzii strains isolated from the human gut.</title>
        <authorList>
            <person name="Fitzgerald B.C."/>
            <person name="Shkoporov A.N."/>
            <person name="Ross P.R."/>
            <person name="Hill C."/>
        </authorList>
    </citation>
    <scope>NUCLEOTIDE SEQUENCE [LARGE SCALE GENOMIC DNA]</scope>
    <source>
        <strain evidence="1 2">APC923/61-1</strain>
    </source>
</reference>
<dbReference type="NCBIfam" id="TIGR03501">
    <property type="entry name" value="GlyGly_CTERM"/>
    <property type="match status" value="1"/>
</dbReference>
<evidence type="ECO:0000313" key="1">
    <source>
        <dbReference type="EMBL" id="RAW59631.1"/>
    </source>
</evidence>
<proteinExistence type="predicted"/>
<dbReference type="Proteomes" id="UP000250583">
    <property type="component" value="Unassembled WGS sequence"/>
</dbReference>
<dbReference type="InterPro" id="IPR020008">
    <property type="entry name" value="GlyGly_CTERM"/>
</dbReference>
<dbReference type="AlphaFoldDB" id="A0A329UBT1"/>
<gene>
    <name evidence="1" type="ORF">C4N22_07045</name>
</gene>
<sequence length="31" mass="3573">MLSWASALALPSCWWRRRSGWSSPSAGRRRP</sequence>
<comment type="caution">
    <text evidence="1">The sequence shown here is derived from an EMBL/GenBank/DDBJ whole genome shotgun (WGS) entry which is preliminary data.</text>
</comment>
<evidence type="ECO:0000313" key="2">
    <source>
        <dbReference type="Proteomes" id="UP000250583"/>
    </source>
</evidence>
<accession>A0A329UBT1</accession>
<dbReference type="EMBL" id="PRLE01000003">
    <property type="protein sequence ID" value="RAW59631.1"/>
    <property type="molecule type" value="Genomic_DNA"/>
</dbReference>
<name>A0A329UBT1_9FIRM</name>
<organism evidence="1 2">
    <name type="scientific">Faecalibacterium prausnitzii</name>
    <dbReference type="NCBI Taxonomy" id="853"/>
    <lineage>
        <taxon>Bacteria</taxon>
        <taxon>Bacillati</taxon>
        <taxon>Bacillota</taxon>
        <taxon>Clostridia</taxon>
        <taxon>Eubacteriales</taxon>
        <taxon>Oscillospiraceae</taxon>
        <taxon>Faecalibacterium</taxon>
    </lineage>
</organism>